<dbReference type="RefSeq" id="WP_307445581.1">
    <property type="nucleotide sequence ID" value="NZ_JAUSWP010000010.1"/>
</dbReference>
<evidence type="ECO:0000313" key="2">
    <source>
        <dbReference type="EMBL" id="MDQ0568113.1"/>
    </source>
</evidence>
<dbReference type="Pfam" id="PF03235">
    <property type="entry name" value="GmrSD_N"/>
    <property type="match status" value="1"/>
</dbReference>
<accession>A0ABU0NF98</accession>
<name>A0ABU0NF98_9MOLU</name>
<evidence type="ECO:0000259" key="1">
    <source>
        <dbReference type="Pfam" id="PF03235"/>
    </source>
</evidence>
<evidence type="ECO:0000313" key="3">
    <source>
        <dbReference type="Proteomes" id="UP001236620"/>
    </source>
</evidence>
<dbReference type="Proteomes" id="UP001236620">
    <property type="component" value="Unassembled WGS sequence"/>
</dbReference>
<organism evidence="2 3">
    <name type="scientific">Mycoplasma yeatsii</name>
    <dbReference type="NCBI Taxonomy" id="51365"/>
    <lineage>
        <taxon>Bacteria</taxon>
        <taxon>Bacillati</taxon>
        <taxon>Mycoplasmatota</taxon>
        <taxon>Mollicutes</taxon>
        <taxon>Mycoplasmataceae</taxon>
        <taxon>Mycoplasma</taxon>
    </lineage>
</organism>
<sequence>MIQYDLRDILSMIFLNNPINDFFKQYIHKNNEIEIPLYQREYCWEKENVLTLLEDLKSRVEDKKEHYFGMITTTESKPDLSVYKKRIIDGQQRLTTSLILIHYLKSVCLLNNLSNPLKEEFGYEIKFAYEYDNELSNDINLLTKKNDSNEIIKKFRNDSIKSTYRTIKEFFENEKQQNSNLNFNDYLNTFLNNFIFCVSQFETYQNPSYEMEIFENLNSKGTPLREFDLIKNLIISQKTDMDFETKIKEFNLQLNSLFENQHRPIKKSDVHKQVENFIKHFLTWKKFNSKFSNYKLYKNFKIYLKTLNISNDETFTNMLDELQKFAILFLSIQFPLESEIGNELWLRVIEQKDVHIPYIFALFNKFSSFDKNSNEWNDNEEIWKYLKVLSSHLIKYMAVEGTGQSLSKFIESIEKMTIDENKSPAEIRKILNNSNQDNNILLSNCSKEDFVNACLYPKKQTQWIYQSVIDREFFKYIKWKNKVQISKNIRTHNASNTYQSMKRSDWIWWRKFGWSN</sequence>
<dbReference type="InterPro" id="IPR004919">
    <property type="entry name" value="GmrSD_N"/>
</dbReference>
<gene>
    <name evidence="2" type="ORF">J2Z63_000763</name>
</gene>
<dbReference type="PANTHER" id="PTHR35149">
    <property type="entry name" value="SLL5132 PROTEIN"/>
    <property type="match status" value="1"/>
</dbReference>
<dbReference type="PANTHER" id="PTHR35149:SF1">
    <property type="entry name" value="DUF5655 DOMAIN-CONTAINING PROTEIN"/>
    <property type="match status" value="1"/>
</dbReference>
<comment type="caution">
    <text evidence="2">The sequence shown here is derived from an EMBL/GenBank/DDBJ whole genome shotgun (WGS) entry which is preliminary data.</text>
</comment>
<proteinExistence type="predicted"/>
<keyword evidence="3" id="KW-1185">Reference proteome</keyword>
<feature type="domain" description="GmrSD restriction endonucleases N-terminal" evidence="1">
    <location>
        <begin position="21"/>
        <end position="234"/>
    </location>
</feature>
<protein>
    <submittedName>
        <fullName evidence="2">Uncharacterized protein with ParB-like and HNH nuclease domain</fullName>
    </submittedName>
</protein>
<reference evidence="2" key="1">
    <citation type="submission" date="2023-07" db="EMBL/GenBank/DDBJ databases">
        <title>Genomic Encyclopedia of Type Strains, Phase IV (KMG-IV): sequencing the most valuable type-strain genomes for metagenomic binning, comparative biology and taxonomic classification.</title>
        <authorList>
            <person name="Goeker M."/>
        </authorList>
    </citation>
    <scope>NUCLEOTIDE SEQUENCE [LARGE SCALE GENOMIC DNA]</scope>
    <source>
        <strain evidence="2">DSM 22019</strain>
    </source>
</reference>
<dbReference type="EMBL" id="JAUSWP010000010">
    <property type="protein sequence ID" value="MDQ0568113.1"/>
    <property type="molecule type" value="Genomic_DNA"/>
</dbReference>